<dbReference type="AlphaFoldDB" id="A0A5N6S7E0"/>
<dbReference type="OrthoDB" id="2216620at2"/>
<evidence type="ECO:0000256" key="1">
    <source>
        <dbReference type="SAM" id="MobiDB-lite"/>
    </source>
</evidence>
<feature type="region of interest" description="Disordered" evidence="1">
    <location>
        <begin position="606"/>
        <end position="642"/>
    </location>
</feature>
<dbReference type="Pfam" id="PF22820">
    <property type="entry name" value="TcaA_3rd_4th"/>
    <property type="match status" value="1"/>
</dbReference>
<proteinExistence type="predicted"/>
<evidence type="ECO:0000256" key="2">
    <source>
        <dbReference type="SAM" id="Phobius"/>
    </source>
</evidence>
<name>A0A5N6S7E0_9BIFI</name>
<keyword evidence="2" id="KW-0472">Membrane</keyword>
<keyword evidence="2" id="KW-0812">Transmembrane</keyword>
<evidence type="ECO:0000259" key="3">
    <source>
        <dbReference type="Pfam" id="PF22820"/>
    </source>
</evidence>
<organism evidence="4 5">
    <name type="scientific">Bifidobacterium tibiigranuli</name>
    <dbReference type="NCBI Taxonomy" id="2172043"/>
    <lineage>
        <taxon>Bacteria</taxon>
        <taxon>Bacillati</taxon>
        <taxon>Actinomycetota</taxon>
        <taxon>Actinomycetes</taxon>
        <taxon>Bifidobacteriales</taxon>
        <taxon>Bifidobacteriaceae</taxon>
        <taxon>Bifidobacterium</taxon>
    </lineage>
</organism>
<gene>
    <name evidence="4" type="ORF">DDE84_03360</name>
</gene>
<dbReference type="Proteomes" id="UP000325415">
    <property type="component" value="Unassembled WGS sequence"/>
</dbReference>
<protein>
    <recommendedName>
        <fullName evidence="3">TcaA 4th domain-containing protein</fullName>
    </recommendedName>
</protein>
<feature type="domain" description="TcaA 4th" evidence="3">
    <location>
        <begin position="404"/>
        <end position="474"/>
    </location>
</feature>
<dbReference type="InterPro" id="IPR054530">
    <property type="entry name" value="TcaA_4th"/>
</dbReference>
<feature type="transmembrane region" description="Helical" evidence="2">
    <location>
        <begin position="203"/>
        <end position="224"/>
    </location>
</feature>
<keyword evidence="2" id="KW-1133">Transmembrane helix</keyword>
<dbReference type="RefSeq" id="WP_152580342.1">
    <property type="nucleotide sequence ID" value="NZ_QDAG01000003.1"/>
</dbReference>
<evidence type="ECO:0000313" key="4">
    <source>
        <dbReference type="EMBL" id="KAE8129135.1"/>
    </source>
</evidence>
<keyword evidence="5" id="KW-1185">Reference proteome</keyword>
<dbReference type="GeneID" id="78126730"/>
<feature type="region of interest" description="Disordered" evidence="1">
    <location>
        <begin position="104"/>
        <end position="125"/>
    </location>
</feature>
<accession>A0A5N6S7E0</accession>
<feature type="compositionally biased region" description="Low complexity" evidence="1">
    <location>
        <begin position="606"/>
        <end position="639"/>
    </location>
</feature>
<dbReference type="EMBL" id="QDAG01000003">
    <property type="protein sequence ID" value="KAE8129135.1"/>
    <property type="molecule type" value="Genomic_DNA"/>
</dbReference>
<sequence length="671" mass="71435">MNPQQWASLFAQAFDRKPTIEEFSAAKEAGFPITSLTDISQEALPRVWAQAFETLQGRKPTAQEFLFAKQGGFDLTVLDAVAAHAQPEIPNAGSAAQNSAIQGNVAQNSAAQSSASEQMPSAAATDNTVAMPQDALPSTVFPADAAATTIIEAVPSDDQINLRAVSDVLPDPPAAQMPLQLGSVIGAAGAAGATAARTKRSRLIMWLAIAAAVLLWIIASTLYFCFNYFGVSPTGFSFYWTHQSSTLTRYADDYDSHAPLDESTLGWYVWQDTGKALQASDIAYKPTLPSSLSISPYTPNQGLLPGTSVQRTGTQYLIFPKYQIAVAPQEVAVSTDTSGLDLALHGRVVGTSDSTSYSASVKRLFPGKYQASARGTVNNVKIDLAKSVDAVKGRTHSDFNLQFVTFHLYSNVLNADVFIGDSKIGTLDGGDYKFNQIPVLADQQLQVQRTFRDGVVKTKSVLVSSIADGSSLYLNWGQELSNSAANDLFSKAQSIFSQLSNAESADNVSSVFEGGTGNSAYIHFRDDSVTNIKSPLPGFMPKSISFSNVNVNSIEQTGVNTYNVSWTMTWDFYYPDVKNDDNSQTADGDYLQTCQYLAQVKYVPTGSASTQTGSDSGSGSSSYDGSQSTSSGGAGDDSSNFLITSLDPSVTVANESNNVTINSVDSSDSGD</sequence>
<comment type="caution">
    <text evidence="4">The sequence shown here is derived from an EMBL/GenBank/DDBJ whole genome shotgun (WGS) entry which is preliminary data.</text>
</comment>
<feature type="compositionally biased region" description="Low complexity" evidence="1">
    <location>
        <begin position="106"/>
        <end position="124"/>
    </location>
</feature>
<reference evidence="4 5" key="1">
    <citation type="submission" date="2018-04" db="EMBL/GenBank/DDBJ databases">
        <authorList>
            <person name="Eckel V.P."/>
            <person name="Vogel R.F."/>
        </authorList>
    </citation>
    <scope>NUCLEOTIDE SEQUENCE [LARGE SCALE GENOMIC DNA]</scope>
    <source>
        <strain evidence="5">TMW 2.1764</strain>
    </source>
</reference>
<evidence type="ECO:0000313" key="5">
    <source>
        <dbReference type="Proteomes" id="UP000325415"/>
    </source>
</evidence>